<dbReference type="eggNOG" id="COG0696">
    <property type="taxonomic scope" value="Bacteria"/>
</dbReference>
<keyword evidence="17" id="KW-1185">Reference proteome</keyword>
<dbReference type="PANTHER" id="PTHR31637">
    <property type="entry name" value="2,3-BISPHOSPHOGLYCERATE-INDEPENDENT PHOSPHOGLYCERATE MUTASE"/>
    <property type="match status" value="1"/>
</dbReference>
<protein>
    <recommendedName>
        <fullName evidence="9 10">2,3-bisphosphoglycerate-independent phosphoglycerate mutase</fullName>
        <shortName evidence="10">BPG-independent PGAM</shortName>
        <shortName evidence="10">Phosphoglyceromutase</shortName>
        <shortName evidence="10">iPGM</shortName>
        <ecNumber evidence="4 10">5.4.2.12</ecNumber>
    </recommendedName>
</protein>
<feature type="binding site" evidence="10 13">
    <location>
        <position position="12"/>
    </location>
    <ligand>
        <name>Mn(2+)</name>
        <dbReference type="ChEBI" id="CHEBI:29035"/>
        <label>2</label>
    </ligand>
</feature>
<dbReference type="Gene3D" id="3.40.720.10">
    <property type="entry name" value="Alkaline Phosphatase, subunit A"/>
    <property type="match status" value="1"/>
</dbReference>
<dbReference type="NCBIfam" id="TIGR01307">
    <property type="entry name" value="pgm_bpd_ind"/>
    <property type="match status" value="1"/>
</dbReference>
<keyword evidence="5 10" id="KW-0479">Metal-binding</keyword>
<evidence type="ECO:0000313" key="17">
    <source>
        <dbReference type="Proteomes" id="UP000002730"/>
    </source>
</evidence>
<keyword evidence="6 10" id="KW-0324">Glycolysis</keyword>
<evidence type="ECO:0000259" key="14">
    <source>
        <dbReference type="Pfam" id="PF01676"/>
    </source>
</evidence>
<evidence type="ECO:0000256" key="10">
    <source>
        <dbReference type="HAMAP-Rule" id="MF_01038"/>
    </source>
</evidence>
<keyword evidence="7 10" id="KW-0464">Manganese</keyword>
<feature type="domain" description="Metalloenzyme" evidence="14">
    <location>
        <begin position="4"/>
        <end position="498"/>
    </location>
</feature>
<dbReference type="KEGG" id="ccb:Clocel_0722"/>
<dbReference type="Proteomes" id="UP000002730">
    <property type="component" value="Chromosome"/>
</dbReference>
<dbReference type="FunFam" id="3.40.720.10:FF:000001">
    <property type="entry name" value="2,3-bisphosphoglycerate-independent phosphoglycerate mutase"/>
    <property type="match status" value="1"/>
</dbReference>
<dbReference type="HOGENOM" id="CLU_026099_2_0_9"/>
<dbReference type="UniPathway" id="UPA00109">
    <property type="reaction ID" value="UER00186"/>
</dbReference>
<evidence type="ECO:0000256" key="12">
    <source>
        <dbReference type="PIRSR" id="PIRSR001492-2"/>
    </source>
</evidence>
<accession>D9SRX6</accession>
<name>D9SRX6_CLOC7</name>
<reference evidence="16 17" key="1">
    <citation type="submission" date="2010-08" db="EMBL/GenBank/DDBJ databases">
        <title>Complete sequence of Clostridium cellulovorans 743B.</title>
        <authorList>
            <consortium name="US DOE Joint Genome Institute"/>
            <person name="Lucas S."/>
            <person name="Copeland A."/>
            <person name="Lapidus A."/>
            <person name="Cheng J.-F."/>
            <person name="Bruce D."/>
            <person name="Goodwin L."/>
            <person name="Pitluck S."/>
            <person name="Chertkov O."/>
            <person name="Detter J.C."/>
            <person name="Han C."/>
            <person name="Tapia R."/>
            <person name="Land M."/>
            <person name="Hauser L."/>
            <person name="Chang Y.-J."/>
            <person name="Jeffries C."/>
            <person name="Kyrpides N."/>
            <person name="Ivanova N."/>
            <person name="Mikhailova N."/>
            <person name="Hemme C.L."/>
            <person name="Woyke T."/>
        </authorList>
    </citation>
    <scope>NUCLEOTIDE SEQUENCE [LARGE SCALE GENOMIC DNA]</scope>
    <source>
        <strain evidence="17">ATCC 35296 / DSM 3052 / OCM 3 / 743B</strain>
    </source>
</reference>
<comment type="function">
    <text evidence="10">Catalyzes the interconversion of 2-phosphoglycerate and 3-phosphoglycerate.</text>
</comment>
<evidence type="ECO:0000313" key="16">
    <source>
        <dbReference type="EMBL" id="ADL50493.1"/>
    </source>
</evidence>
<dbReference type="CDD" id="cd16010">
    <property type="entry name" value="iPGM"/>
    <property type="match status" value="1"/>
</dbReference>
<dbReference type="Pfam" id="PF06415">
    <property type="entry name" value="iPGM_N"/>
    <property type="match status" value="1"/>
</dbReference>
<dbReference type="STRING" id="573061.Clocel_0722"/>
<comment type="subunit">
    <text evidence="10">Monomer.</text>
</comment>
<dbReference type="EMBL" id="CP002160">
    <property type="protein sequence ID" value="ADL50493.1"/>
    <property type="molecule type" value="Genomic_DNA"/>
</dbReference>
<evidence type="ECO:0000256" key="13">
    <source>
        <dbReference type="PIRSR" id="PIRSR001492-3"/>
    </source>
</evidence>
<feature type="binding site" evidence="10 13">
    <location>
        <position position="405"/>
    </location>
    <ligand>
        <name>Mn(2+)</name>
        <dbReference type="ChEBI" id="CHEBI:29035"/>
        <label>1</label>
    </ligand>
</feature>
<dbReference type="HAMAP" id="MF_01038">
    <property type="entry name" value="GpmI"/>
    <property type="match status" value="1"/>
</dbReference>
<dbReference type="GO" id="GO:0030145">
    <property type="term" value="F:manganese ion binding"/>
    <property type="evidence" value="ECO:0007669"/>
    <property type="project" value="UniProtKB-UniRule"/>
</dbReference>
<proteinExistence type="inferred from homology"/>
<dbReference type="GO" id="GO:0043937">
    <property type="term" value="P:regulation of sporulation"/>
    <property type="evidence" value="ECO:0007669"/>
    <property type="project" value="UniProtKB-ARBA"/>
</dbReference>
<organism evidence="16 17">
    <name type="scientific">Clostridium cellulovorans (strain ATCC 35296 / DSM 3052 / OCM 3 / 743B)</name>
    <dbReference type="NCBI Taxonomy" id="573061"/>
    <lineage>
        <taxon>Bacteria</taxon>
        <taxon>Bacillati</taxon>
        <taxon>Bacillota</taxon>
        <taxon>Clostridia</taxon>
        <taxon>Eubacteriales</taxon>
        <taxon>Clostridiaceae</taxon>
        <taxon>Clostridium</taxon>
    </lineage>
</organism>
<dbReference type="FunFam" id="3.40.1450.10:FF:000001">
    <property type="entry name" value="2,3-bisphosphoglycerate-independent phosphoglycerate mutase"/>
    <property type="match status" value="1"/>
</dbReference>
<feature type="binding site" evidence="10 12">
    <location>
        <position position="191"/>
    </location>
    <ligand>
        <name>substrate</name>
    </ligand>
</feature>
<dbReference type="SUPFAM" id="SSF53649">
    <property type="entry name" value="Alkaline phosphatase-like"/>
    <property type="match status" value="1"/>
</dbReference>
<feature type="binding site" evidence="10 12">
    <location>
        <position position="334"/>
    </location>
    <ligand>
        <name>substrate</name>
    </ligand>
</feature>
<evidence type="ECO:0000256" key="1">
    <source>
        <dbReference type="ARBA" id="ARBA00000370"/>
    </source>
</evidence>
<comment type="pathway">
    <text evidence="2 10">Carbohydrate degradation; glycolysis; pyruvate from D-glyceraldehyde 3-phosphate: step 3/5.</text>
</comment>
<gene>
    <name evidence="10" type="primary">gpmI</name>
    <name evidence="16" type="ordered locus">Clocel_0722</name>
</gene>
<dbReference type="GO" id="GO:0006007">
    <property type="term" value="P:glucose catabolic process"/>
    <property type="evidence" value="ECO:0007669"/>
    <property type="project" value="InterPro"/>
</dbReference>
<dbReference type="InterPro" id="IPR036646">
    <property type="entry name" value="PGAM_B_sf"/>
</dbReference>
<comment type="cofactor">
    <cofactor evidence="10">
        <name>Mn(2+)</name>
        <dbReference type="ChEBI" id="CHEBI:29035"/>
    </cofactor>
    <text evidence="10">Binds 2 manganese ions per subunit.</text>
</comment>
<evidence type="ECO:0000256" key="2">
    <source>
        <dbReference type="ARBA" id="ARBA00004798"/>
    </source>
</evidence>
<dbReference type="PANTHER" id="PTHR31637:SF0">
    <property type="entry name" value="2,3-BISPHOSPHOGLYCERATE-INDEPENDENT PHOSPHOGLYCERATE MUTASE"/>
    <property type="match status" value="1"/>
</dbReference>
<dbReference type="EC" id="5.4.2.12" evidence="4 10"/>
<dbReference type="GO" id="GO:0004619">
    <property type="term" value="F:phosphoglycerate mutase activity"/>
    <property type="evidence" value="ECO:0007669"/>
    <property type="project" value="UniProtKB-UniRule"/>
</dbReference>
<feature type="domain" description="BPG-independent PGAM N-terminal" evidence="15">
    <location>
        <begin position="82"/>
        <end position="296"/>
    </location>
</feature>
<evidence type="ECO:0000256" key="6">
    <source>
        <dbReference type="ARBA" id="ARBA00023152"/>
    </source>
</evidence>
<dbReference type="SUPFAM" id="SSF64158">
    <property type="entry name" value="2,3-Bisphosphoglycerate-independent phosphoglycerate mutase, substrate-binding domain"/>
    <property type="match status" value="1"/>
</dbReference>
<feature type="binding site" evidence="10 12">
    <location>
        <position position="185"/>
    </location>
    <ligand>
        <name>substrate</name>
    </ligand>
</feature>
<keyword evidence="8 10" id="KW-0413">Isomerase</keyword>
<feature type="binding site" evidence="10 13">
    <location>
        <position position="461"/>
    </location>
    <ligand>
        <name>Mn(2+)</name>
        <dbReference type="ChEBI" id="CHEBI:29035"/>
        <label>1</label>
    </ligand>
</feature>
<dbReference type="AlphaFoldDB" id="D9SRX6"/>
<evidence type="ECO:0000256" key="5">
    <source>
        <dbReference type="ARBA" id="ARBA00022723"/>
    </source>
</evidence>
<sequence>MAKKPTMLMIWDGFGITDKVDGNAVAAANKPNFDKYWGNYPHTTLGASGMAVGLPEGQMGNSEVGHLNIGAGRVVYQSLTKVTKSILDKDFFEKEALVQAVNNAKANGGALHLMGLLSPGGVHSHTEHVKGLVDLAKVHGLEKLYIHAFTDGRDVPPSSAKEYVEELESYMNEQGVGKFATVSGRYYAMDRDNRWERVQLAYDAMVNAKGEFSKSALEAIDKSYHDNKTDEFILPTVIIDEENKPVAKINKNDSVVFFNFRPDRAREMTKALTQPGFDGFEREDLNLFFVTMTEYDSTFTGLRVVFGPEEIKNTLGEVVAANGLNQLRIAETEKYAHVTFFFNGGVEEPNPNEDRALIPSPKVATYDLQPQMSAPELTEQLLAKLDEDKYDMIILNFANPDMVGHTGIFEAAKAAVEAVDACAGKIVDKVLEKDGAVFITADHGNAETMIDYSNGKPFTAHTTEPVPFVFIANNAKALRDGGSLADIAPTMLEVMGVAQPADMTGKSLIVK</sequence>
<feature type="binding site" evidence="10 13">
    <location>
        <position position="62"/>
    </location>
    <ligand>
        <name>Mn(2+)</name>
        <dbReference type="ChEBI" id="CHEBI:29035"/>
        <label>2</label>
    </ligand>
</feature>
<dbReference type="InterPro" id="IPR006124">
    <property type="entry name" value="Metalloenzyme"/>
</dbReference>
<dbReference type="Pfam" id="PF01676">
    <property type="entry name" value="Metalloenzyme"/>
    <property type="match status" value="1"/>
</dbReference>
<feature type="binding site" evidence="10 12">
    <location>
        <begin position="261"/>
        <end position="264"/>
    </location>
    <ligand>
        <name>substrate</name>
    </ligand>
</feature>
<evidence type="ECO:0000256" key="11">
    <source>
        <dbReference type="PIRSR" id="PIRSR001492-1"/>
    </source>
</evidence>
<evidence type="ECO:0000256" key="9">
    <source>
        <dbReference type="ARBA" id="ARBA00071648"/>
    </source>
</evidence>
<evidence type="ECO:0000259" key="15">
    <source>
        <dbReference type="Pfam" id="PF06415"/>
    </source>
</evidence>
<evidence type="ECO:0000256" key="4">
    <source>
        <dbReference type="ARBA" id="ARBA00012026"/>
    </source>
</evidence>
<dbReference type="Gene3D" id="3.40.1450.10">
    <property type="entry name" value="BPG-independent phosphoglycerate mutase, domain B"/>
    <property type="match status" value="1"/>
</dbReference>
<evidence type="ECO:0000256" key="3">
    <source>
        <dbReference type="ARBA" id="ARBA00008819"/>
    </source>
</evidence>
<dbReference type="GO" id="GO:0006096">
    <property type="term" value="P:glycolytic process"/>
    <property type="evidence" value="ECO:0007669"/>
    <property type="project" value="UniProtKB-UniRule"/>
</dbReference>
<dbReference type="GO" id="GO:0005829">
    <property type="term" value="C:cytosol"/>
    <property type="evidence" value="ECO:0007669"/>
    <property type="project" value="TreeGrafter"/>
</dbReference>
<evidence type="ECO:0000256" key="7">
    <source>
        <dbReference type="ARBA" id="ARBA00023211"/>
    </source>
</evidence>
<feature type="binding site" evidence="10 12">
    <location>
        <position position="123"/>
    </location>
    <ligand>
        <name>substrate</name>
    </ligand>
</feature>
<dbReference type="InterPro" id="IPR017850">
    <property type="entry name" value="Alkaline_phosphatase_core_sf"/>
</dbReference>
<feature type="active site" description="Phosphoserine intermediate" evidence="10 11">
    <location>
        <position position="62"/>
    </location>
</feature>
<feature type="binding site" evidence="10 13">
    <location>
        <position position="443"/>
    </location>
    <ligand>
        <name>Mn(2+)</name>
        <dbReference type="ChEBI" id="CHEBI:29035"/>
        <label>2</label>
    </ligand>
</feature>
<comment type="similarity">
    <text evidence="3 10">Belongs to the BPG-independent phosphoglycerate mutase family.</text>
</comment>
<evidence type="ECO:0000256" key="8">
    <source>
        <dbReference type="ARBA" id="ARBA00023235"/>
    </source>
</evidence>
<dbReference type="InterPro" id="IPR005995">
    <property type="entry name" value="Pgm_bpd_ind"/>
</dbReference>
<dbReference type="RefSeq" id="WP_010074726.1">
    <property type="nucleotide sequence ID" value="NC_014393.1"/>
</dbReference>
<feature type="binding site" evidence="10 13">
    <location>
        <position position="442"/>
    </location>
    <ligand>
        <name>Mn(2+)</name>
        <dbReference type="ChEBI" id="CHEBI:29035"/>
        <label>2</label>
    </ligand>
</feature>
<dbReference type="InterPro" id="IPR011258">
    <property type="entry name" value="BPG-indep_PGM_N"/>
</dbReference>
<feature type="binding site" evidence="10 13">
    <location>
        <position position="401"/>
    </location>
    <ligand>
        <name>Mn(2+)</name>
        <dbReference type="ChEBI" id="CHEBI:29035"/>
        <label>1</label>
    </ligand>
</feature>
<feature type="binding site" evidence="10 12">
    <location>
        <begin position="153"/>
        <end position="154"/>
    </location>
    <ligand>
        <name>substrate</name>
    </ligand>
</feature>
<comment type="catalytic activity">
    <reaction evidence="1 10">
        <text>(2R)-2-phosphoglycerate = (2R)-3-phosphoglycerate</text>
        <dbReference type="Rhea" id="RHEA:15901"/>
        <dbReference type="ChEBI" id="CHEBI:58272"/>
        <dbReference type="ChEBI" id="CHEBI:58289"/>
        <dbReference type="EC" id="5.4.2.12"/>
    </reaction>
</comment>
<dbReference type="OrthoDB" id="9800863at2"/>
<dbReference type="PIRSF" id="PIRSF001492">
    <property type="entry name" value="IPGAM"/>
    <property type="match status" value="1"/>
</dbReference>